<dbReference type="Proteomes" id="UP000622475">
    <property type="component" value="Unassembled WGS sequence"/>
</dbReference>
<sequence>MIKFLHTSTKAILLAATLLTFSQCKKEESLMPLTTAHPKLETLALAEYPIPALPASVPLKNMFGINAFEWDFLENPHDQNNRSVIYEAKMSLIKTFSGVRHYMDWEKLENAEGSFTFNPTNAGGWNYDIIYSRCKQEGMPVVADLKTVPNWLLETYPADQRDNENVPAPYGAYLPDPASYYKQALVAFQFAARYGSNTAVDPWQVKVNTTPRWTNDPVNEKKIGLGLVKYIECDNERDKWWKGPATKQTAEEYAANMSAFYDGHKGTMGANAGVKTADPNMLVVMGGIATCDTMYVQRMINWCKTNRGYRADGSVNLCFDVINYHYYSSEGRVNPFVQGYKGIAPELSMAGEVADAFVRLGKAYGLPVWVTEAGYDVNQGSWQKVPPVGSKSVLLTQADWVLRTSLLYARHGIQSLYHYLLFDANDGDPTQYATSGLNDPTKRRPAADYILQTKNLMGDYSFVKNISKNPMVDQYTNGIKTMYVLVVPDQKDRKATYKLDLGKGSYTASIYKPKPGANTMTKTTGLAIGGKLTVTVTETPMFIQSNQ</sequence>
<dbReference type="RefSeq" id="WP_194109746.1">
    <property type="nucleotide sequence ID" value="NZ_JADFFL010000001.1"/>
</dbReference>
<evidence type="ECO:0000313" key="2">
    <source>
        <dbReference type="Proteomes" id="UP000622475"/>
    </source>
</evidence>
<protein>
    <submittedName>
        <fullName evidence="1">Uncharacterized protein</fullName>
    </submittedName>
</protein>
<proteinExistence type="predicted"/>
<name>A0A929KUA0_9SPHI</name>
<evidence type="ECO:0000313" key="1">
    <source>
        <dbReference type="EMBL" id="MBE9660550.1"/>
    </source>
</evidence>
<gene>
    <name evidence="1" type="ORF">IRJ16_01520</name>
</gene>
<organism evidence="1 2">
    <name type="scientific">Mucilaginibacter myungsuensis</name>
    <dbReference type="NCBI Taxonomy" id="649104"/>
    <lineage>
        <taxon>Bacteria</taxon>
        <taxon>Pseudomonadati</taxon>
        <taxon>Bacteroidota</taxon>
        <taxon>Sphingobacteriia</taxon>
        <taxon>Sphingobacteriales</taxon>
        <taxon>Sphingobacteriaceae</taxon>
        <taxon>Mucilaginibacter</taxon>
    </lineage>
</organism>
<dbReference type="InterPro" id="IPR017853">
    <property type="entry name" value="GH"/>
</dbReference>
<dbReference type="AlphaFoldDB" id="A0A929KUA0"/>
<dbReference type="SUPFAM" id="SSF51445">
    <property type="entry name" value="(Trans)glycosidases"/>
    <property type="match status" value="1"/>
</dbReference>
<reference evidence="1" key="1">
    <citation type="submission" date="2020-10" db="EMBL/GenBank/DDBJ databases">
        <title>Mucilaginibacter mali sp. nov., isolated from rhizosphere soil of apple orchard.</title>
        <authorList>
            <person name="Lee J.-S."/>
            <person name="Kim H.S."/>
            <person name="Kim J.-S."/>
        </authorList>
    </citation>
    <scope>NUCLEOTIDE SEQUENCE</scope>
    <source>
        <strain evidence="1">KCTC 22746</strain>
    </source>
</reference>
<dbReference type="EMBL" id="JADFFL010000001">
    <property type="protein sequence ID" value="MBE9660550.1"/>
    <property type="molecule type" value="Genomic_DNA"/>
</dbReference>
<keyword evidence="2" id="KW-1185">Reference proteome</keyword>
<accession>A0A929KUA0</accession>
<comment type="caution">
    <text evidence="1">The sequence shown here is derived from an EMBL/GenBank/DDBJ whole genome shotgun (WGS) entry which is preliminary data.</text>
</comment>
<dbReference type="Gene3D" id="3.20.20.80">
    <property type="entry name" value="Glycosidases"/>
    <property type="match status" value="1"/>
</dbReference>